<evidence type="ECO:0000256" key="1">
    <source>
        <dbReference type="ARBA" id="ARBA00022801"/>
    </source>
</evidence>
<protein>
    <submittedName>
        <fullName evidence="2">Fructose-2,6-bisphosphatase</fullName>
    </submittedName>
</protein>
<keyword evidence="3" id="KW-1185">Reference proteome</keyword>
<keyword evidence="1" id="KW-0378">Hydrolase</keyword>
<dbReference type="EMBL" id="JFYO01000011">
    <property type="protein sequence ID" value="EZP25319.1"/>
    <property type="molecule type" value="Genomic_DNA"/>
</dbReference>
<dbReference type="PANTHER" id="PTHR20935:SF0">
    <property type="entry name" value="SERINE_THREONINE-PROTEIN PHOSPHATASE PGAM5, MITOCHONDRIAL"/>
    <property type="match status" value="1"/>
</dbReference>
<dbReference type="SMART" id="SM00855">
    <property type="entry name" value="PGAM"/>
    <property type="match status" value="1"/>
</dbReference>
<dbReference type="InterPro" id="IPR013078">
    <property type="entry name" value="His_Pase_superF_clade-1"/>
</dbReference>
<proteinExistence type="predicted"/>
<gene>
    <name evidence="2" type="ORF">BW34_02774</name>
</gene>
<dbReference type="AlphaFoldDB" id="A0A031FKD5"/>
<sequence>MHFDEASNHVTHYLYLVRHGEHLDAEHGLADGPLSPRGRRQAELLADRLSGVPLTAVWHSPLLRAAETARTVAERLPSVDPEPTALLFDCVPSGMTPDTPHVYEPFFGGVTEAEADAGAAQMSDAAAEFLAHRPNAHELLITHNFVIAWFVREVLQAPEWRWLTINQAHCGLTVLAQRPGRPWTLVSHNDLAHLPVELRTGLPDILSV</sequence>
<dbReference type="PANTHER" id="PTHR20935">
    <property type="entry name" value="PHOSPHOGLYCERATE MUTASE-RELATED"/>
    <property type="match status" value="1"/>
</dbReference>
<dbReference type="GO" id="GO:0016787">
    <property type="term" value="F:hydrolase activity"/>
    <property type="evidence" value="ECO:0007669"/>
    <property type="project" value="UniProtKB-KW"/>
</dbReference>
<dbReference type="KEGG" id="moo:BWL13_00916"/>
<dbReference type="InterPro" id="IPR029033">
    <property type="entry name" value="His_PPase_superfam"/>
</dbReference>
<dbReference type="eggNOG" id="COG0406">
    <property type="taxonomic scope" value="Bacteria"/>
</dbReference>
<dbReference type="Gene3D" id="3.40.50.1240">
    <property type="entry name" value="Phosphoglycerate mutase-like"/>
    <property type="match status" value="1"/>
</dbReference>
<evidence type="ECO:0000313" key="3">
    <source>
        <dbReference type="Proteomes" id="UP000024001"/>
    </source>
</evidence>
<comment type="caution">
    <text evidence="2">The sequence shown here is derived from an EMBL/GenBank/DDBJ whole genome shotgun (WGS) entry which is preliminary data.</text>
</comment>
<dbReference type="PATRIC" id="fig|273677.3.peg.2745"/>
<name>A0A031FKD5_9MICO</name>
<accession>A0A031FKD5</accession>
<dbReference type="InterPro" id="IPR051021">
    <property type="entry name" value="Mito_Ser/Thr_phosphatase"/>
</dbReference>
<evidence type="ECO:0000313" key="2">
    <source>
        <dbReference type="EMBL" id="EZP25319.1"/>
    </source>
</evidence>
<organism evidence="2 3">
    <name type="scientific">Microbacterium oleivorans</name>
    <dbReference type="NCBI Taxonomy" id="273677"/>
    <lineage>
        <taxon>Bacteria</taxon>
        <taxon>Bacillati</taxon>
        <taxon>Actinomycetota</taxon>
        <taxon>Actinomycetes</taxon>
        <taxon>Micrococcales</taxon>
        <taxon>Microbacteriaceae</taxon>
        <taxon>Microbacterium</taxon>
    </lineage>
</organism>
<dbReference type="Proteomes" id="UP000024001">
    <property type="component" value="Unassembled WGS sequence"/>
</dbReference>
<dbReference type="Pfam" id="PF00300">
    <property type="entry name" value="His_Phos_1"/>
    <property type="match status" value="2"/>
</dbReference>
<dbReference type="CDD" id="cd07067">
    <property type="entry name" value="HP_PGM_like"/>
    <property type="match status" value="1"/>
</dbReference>
<dbReference type="SUPFAM" id="SSF53254">
    <property type="entry name" value="Phosphoglycerate mutase-like"/>
    <property type="match status" value="1"/>
</dbReference>
<reference evidence="2 3" key="1">
    <citation type="submission" date="2014-03" db="EMBL/GenBank/DDBJ databases">
        <title>Draft Genome Sequences of 13 Willow Endophytes.</title>
        <authorList>
            <person name="Gan H.Y."/>
            <person name="Gan H.M."/>
            <person name="Savka M.A."/>
            <person name="Hudson A.O."/>
        </authorList>
    </citation>
    <scope>NUCLEOTIDE SEQUENCE [LARGE SCALE GENOMIC DNA]</scope>
    <source>
        <strain evidence="2 3">RIT293</strain>
    </source>
</reference>